<evidence type="ECO:0000256" key="2">
    <source>
        <dbReference type="ARBA" id="ARBA00012925"/>
    </source>
</evidence>
<evidence type="ECO:0000256" key="5">
    <source>
        <dbReference type="ARBA" id="ARBA00023239"/>
    </source>
</evidence>
<dbReference type="InterPro" id="IPR041891">
    <property type="entry name" value="Alpha_CA_prokaryot-like"/>
</dbReference>
<dbReference type="PANTHER" id="PTHR18952">
    <property type="entry name" value="CARBONIC ANHYDRASE"/>
    <property type="match status" value="1"/>
</dbReference>
<dbReference type="AlphaFoldDB" id="A0AAV1ILM8"/>
<dbReference type="EMBL" id="CAUYUE010000016">
    <property type="protein sequence ID" value="CAK0786950.1"/>
    <property type="molecule type" value="Genomic_DNA"/>
</dbReference>
<reference evidence="10 11" key="1">
    <citation type="submission" date="2023-10" db="EMBL/GenBank/DDBJ databases">
        <authorList>
            <person name="Maclean D."/>
            <person name="Macfadyen A."/>
        </authorList>
    </citation>
    <scope>NUCLEOTIDE SEQUENCE [LARGE SCALE GENOMIC DNA]</scope>
</reference>
<dbReference type="Proteomes" id="UP001314263">
    <property type="component" value="Unassembled WGS sequence"/>
</dbReference>
<evidence type="ECO:0000313" key="11">
    <source>
        <dbReference type="Proteomes" id="UP001314263"/>
    </source>
</evidence>
<keyword evidence="5" id="KW-0456">Lyase</keyword>
<comment type="caution">
    <text evidence="10">The sequence shown here is derived from an EMBL/GenBank/DDBJ whole genome shotgun (WGS) entry which is preliminary data.</text>
</comment>
<name>A0AAV1ILM8_9CHLO</name>
<dbReference type="PANTHER" id="PTHR18952:SF265">
    <property type="entry name" value="CARBONIC ANHYDRASE"/>
    <property type="match status" value="1"/>
</dbReference>
<dbReference type="InterPro" id="IPR023561">
    <property type="entry name" value="Carbonic_anhydrase_a-class"/>
</dbReference>
<accession>A0AAV1ILM8</accession>
<proteinExistence type="inferred from homology"/>
<feature type="compositionally biased region" description="Low complexity" evidence="7">
    <location>
        <begin position="351"/>
        <end position="364"/>
    </location>
</feature>
<evidence type="ECO:0000256" key="7">
    <source>
        <dbReference type="SAM" id="MobiDB-lite"/>
    </source>
</evidence>
<feature type="chain" id="PRO_5043651220" description="carbonic anhydrase" evidence="8">
    <location>
        <begin position="25"/>
        <end position="403"/>
    </location>
</feature>
<evidence type="ECO:0000256" key="3">
    <source>
        <dbReference type="ARBA" id="ARBA00022723"/>
    </source>
</evidence>
<dbReference type="PROSITE" id="PS51144">
    <property type="entry name" value="ALPHA_CA_2"/>
    <property type="match status" value="1"/>
</dbReference>
<dbReference type="InterPro" id="IPR001148">
    <property type="entry name" value="CA_dom"/>
</dbReference>
<evidence type="ECO:0000259" key="9">
    <source>
        <dbReference type="PROSITE" id="PS51144"/>
    </source>
</evidence>
<dbReference type="SUPFAM" id="SSF51069">
    <property type="entry name" value="Carbonic anhydrase"/>
    <property type="match status" value="1"/>
</dbReference>
<dbReference type="GO" id="GO:0008270">
    <property type="term" value="F:zinc ion binding"/>
    <property type="evidence" value="ECO:0007669"/>
    <property type="project" value="InterPro"/>
</dbReference>
<evidence type="ECO:0000256" key="8">
    <source>
        <dbReference type="SAM" id="SignalP"/>
    </source>
</evidence>
<comment type="catalytic activity">
    <reaction evidence="6">
        <text>hydrogencarbonate + H(+) = CO2 + H2O</text>
        <dbReference type="Rhea" id="RHEA:10748"/>
        <dbReference type="ChEBI" id="CHEBI:15377"/>
        <dbReference type="ChEBI" id="CHEBI:15378"/>
        <dbReference type="ChEBI" id="CHEBI:16526"/>
        <dbReference type="ChEBI" id="CHEBI:17544"/>
        <dbReference type="EC" id="4.2.1.1"/>
    </reaction>
</comment>
<dbReference type="GO" id="GO:0004089">
    <property type="term" value="F:carbonate dehydratase activity"/>
    <property type="evidence" value="ECO:0007669"/>
    <property type="project" value="UniProtKB-EC"/>
</dbReference>
<dbReference type="SMART" id="SM01057">
    <property type="entry name" value="Carb_anhydrase"/>
    <property type="match status" value="1"/>
</dbReference>
<sequence length="403" mass="41557">MAGATLQALALASLASGLISIGHANPGHARSAGTRHLLAAGQSLPVASAPGPATSSQEASPQFSYAMGGQDWPGECGNGLTQSPINIVPATSNYSRLAQQMLPVLDFGTGKNVLVINTGHGIQVQWEADKAPNASVSLGALVGLSNTTGAIDVPFGSGQVKGMGTDRVPITPLQFHYHSPSEHTIYGKLSATEAHLVTQIAPDAVPACAPKGCLAVFGVLYDFAPTEGTRSEFLAPLLQRLPESRGDLNATRMPADYRLNFTDFFPSELGMATYSGSLTTPPCTGNVLWTVFLDTKPISNRQALALQDVVGLLEGEVHCSIVSEASVLRITAAGAAADAAESGAAPSAPALEAAASARSGASAPSGPPRRFRVCDGQRQNNRALQPRSGRTIGIYNPGSPLSN</sequence>
<evidence type="ECO:0000256" key="4">
    <source>
        <dbReference type="ARBA" id="ARBA00022833"/>
    </source>
</evidence>
<evidence type="ECO:0000256" key="6">
    <source>
        <dbReference type="ARBA" id="ARBA00048348"/>
    </source>
</evidence>
<dbReference type="EC" id="4.2.1.1" evidence="2"/>
<dbReference type="CDD" id="cd03124">
    <property type="entry name" value="alpha_CA_prokaryotic_like"/>
    <property type="match status" value="1"/>
</dbReference>
<keyword evidence="11" id="KW-1185">Reference proteome</keyword>
<organism evidence="10 11">
    <name type="scientific">Coccomyxa viridis</name>
    <dbReference type="NCBI Taxonomy" id="1274662"/>
    <lineage>
        <taxon>Eukaryota</taxon>
        <taxon>Viridiplantae</taxon>
        <taxon>Chlorophyta</taxon>
        <taxon>core chlorophytes</taxon>
        <taxon>Trebouxiophyceae</taxon>
        <taxon>Trebouxiophyceae incertae sedis</taxon>
        <taxon>Coccomyxaceae</taxon>
        <taxon>Coccomyxa</taxon>
    </lineage>
</organism>
<feature type="domain" description="Alpha-carbonic anhydrase" evidence="9">
    <location>
        <begin position="61"/>
        <end position="339"/>
    </location>
</feature>
<dbReference type="InterPro" id="IPR036398">
    <property type="entry name" value="CA_dom_sf"/>
</dbReference>
<feature type="region of interest" description="Disordered" evidence="7">
    <location>
        <begin position="351"/>
        <end position="403"/>
    </location>
</feature>
<keyword evidence="3" id="KW-0479">Metal-binding</keyword>
<protein>
    <recommendedName>
        <fullName evidence="2">carbonic anhydrase</fullName>
        <ecNumber evidence="2">4.2.1.1</ecNumber>
    </recommendedName>
</protein>
<keyword evidence="8" id="KW-0732">Signal</keyword>
<dbReference type="Gene3D" id="3.10.200.10">
    <property type="entry name" value="Alpha carbonic anhydrase"/>
    <property type="match status" value="1"/>
</dbReference>
<evidence type="ECO:0000256" key="1">
    <source>
        <dbReference type="ARBA" id="ARBA00010718"/>
    </source>
</evidence>
<comment type="similarity">
    <text evidence="1">Belongs to the alpha-carbonic anhydrase family.</text>
</comment>
<feature type="signal peptide" evidence="8">
    <location>
        <begin position="1"/>
        <end position="24"/>
    </location>
</feature>
<dbReference type="Pfam" id="PF00194">
    <property type="entry name" value="Carb_anhydrase"/>
    <property type="match status" value="1"/>
</dbReference>
<evidence type="ECO:0000313" key="10">
    <source>
        <dbReference type="EMBL" id="CAK0786950.1"/>
    </source>
</evidence>
<keyword evidence="4" id="KW-0862">Zinc</keyword>
<gene>
    <name evidence="10" type="ORF">CVIRNUC_010164</name>
</gene>